<proteinExistence type="inferred from homology"/>
<evidence type="ECO:0000256" key="2">
    <source>
        <dbReference type="ARBA" id="ARBA00022448"/>
    </source>
</evidence>
<dbReference type="Pfam" id="PF00497">
    <property type="entry name" value="SBP_bac_3"/>
    <property type="match status" value="1"/>
</dbReference>
<dbReference type="PANTHER" id="PTHR30085:SF2">
    <property type="entry name" value="GLUTAMATE_ASPARTATE IMPORT SOLUTE-BINDING PROTEIN"/>
    <property type="match status" value="1"/>
</dbReference>
<dbReference type="Proteomes" id="UP000078504">
    <property type="component" value="Unassembled WGS sequence"/>
</dbReference>
<dbReference type="RefSeq" id="WP_157092025.1">
    <property type="nucleotide sequence ID" value="NZ_LXEP01000004.1"/>
</dbReference>
<dbReference type="PANTHER" id="PTHR30085">
    <property type="entry name" value="AMINO ACID ABC TRANSPORTER PERMEASE"/>
    <property type="match status" value="1"/>
</dbReference>
<dbReference type="EMBL" id="LXEP01000004">
    <property type="protein sequence ID" value="OAT23547.1"/>
    <property type="molecule type" value="Genomic_DNA"/>
</dbReference>
<dbReference type="SMART" id="SM00062">
    <property type="entry name" value="PBPb"/>
    <property type="match status" value="1"/>
</dbReference>
<evidence type="ECO:0000256" key="1">
    <source>
        <dbReference type="ARBA" id="ARBA00010333"/>
    </source>
</evidence>
<dbReference type="InterPro" id="IPR001638">
    <property type="entry name" value="Solute-binding_3/MltF_N"/>
</dbReference>
<keyword evidence="3" id="KW-0732">Signal</keyword>
<comment type="similarity">
    <text evidence="1">Belongs to the bacterial solute-binding protein 3 family.</text>
</comment>
<evidence type="ECO:0000313" key="5">
    <source>
        <dbReference type="EMBL" id="OAT23547.1"/>
    </source>
</evidence>
<dbReference type="GO" id="GO:0005576">
    <property type="term" value="C:extracellular region"/>
    <property type="evidence" value="ECO:0007669"/>
    <property type="project" value="TreeGrafter"/>
</dbReference>
<evidence type="ECO:0000256" key="3">
    <source>
        <dbReference type="ARBA" id="ARBA00022729"/>
    </source>
</evidence>
<dbReference type="PATRIC" id="fig|1354253.4.peg.468"/>
<name>A0A1B7I556_9ENTR</name>
<protein>
    <submittedName>
        <fullName evidence="5">Periplasmic binding component of a glutamate/aspartate transporter</fullName>
    </submittedName>
</protein>
<dbReference type="GO" id="GO:0006865">
    <property type="term" value="P:amino acid transport"/>
    <property type="evidence" value="ECO:0007669"/>
    <property type="project" value="TreeGrafter"/>
</dbReference>
<reference evidence="5 6" key="1">
    <citation type="submission" date="2016-04" db="EMBL/GenBank/DDBJ databases">
        <title>ATOL: Assembling a taxonomically balanced genome-scale reconstruction of the evolutionary history of the Enterobacteriaceae.</title>
        <authorList>
            <person name="Plunkett G.III."/>
            <person name="Neeno-Eckwall E.C."/>
            <person name="Glasner J.D."/>
            <person name="Perna N.T."/>
        </authorList>
    </citation>
    <scope>NUCLEOTIDE SEQUENCE [LARGE SCALE GENOMIC DNA]</scope>
    <source>
        <strain evidence="5 6">ATCC 51604</strain>
    </source>
</reference>
<evidence type="ECO:0000313" key="6">
    <source>
        <dbReference type="Proteomes" id="UP000078504"/>
    </source>
</evidence>
<gene>
    <name evidence="5" type="ORF">M977_00456</name>
</gene>
<dbReference type="AlphaFoldDB" id="A0A1B7I556"/>
<dbReference type="Gene3D" id="3.40.190.10">
    <property type="entry name" value="Periplasmic binding protein-like II"/>
    <property type="match status" value="2"/>
</dbReference>
<feature type="domain" description="Solute-binding protein family 3/N-terminal" evidence="4">
    <location>
        <begin position="76"/>
        <end position="307"/>
    </location>
</feature>
<keyword evidence="2" id="KW-0813">Transport</keyword>
<comment type="caution">
    <text evidence="5">The sequence shown here is derived from an EMBL/GenBank/DDBJ whole genome shotgun (WGS) entry which is preliminary data.</text>
</comment>
<evidence type="ECO:0000259" key="4">
    <source>
        <dbReference type="SMART" id="SM00062"/>
    </source>
</evidence>
<organism evidence="5 6">
    <name type="scientific">Buttiauxella gaviniae ATCC 51604</name>
    <dbReference type="NCBI Taxonomy" id="1354253"/>
    <lineage>
        <taxon>Bacteria</taxon>
        <taxon>Pseudomonadati</taxon>
        <taxon>Pseudomonadota</taxon>
        <taxon>Gammaproteobacteria</taxon>
        <taxon>Enterobacterales</taxon>
        <taxon>Enterobacteriaceae</taxon>
        <taxon>Buttiauxella</taxon>
    </lineage>
</organism>
<sequence>MERQLLVNQHKSNYNTADIIEKYNFTLAILINGGLLLFSHLTYCKMIGSFLLPAMLFFCRNAVADPVLNKVLSTHSITLAWMGSSKPISWELNGKPTGMAVDICQGVVDSIKKRYNTNINIQWVEISSAARFEYITHHKADILCTIAGNTAQRNKFVTFSKPWFFTRTNFLAKKSQHINSLEMLSGRTVGAISGGTSALLLSAMNQNINYSISVKLMRSFDEGFDLLEQGHISAFVTDDIIIHSKLAEMADRDDYQMSTEGFGDVIPYGMVIAKDADEIESIINEELKNLFISKRFDELYNKWFMSPISPTGENMRQPMSKDLIKEKNSYLPATETPTTD</sequence>
<dbReference type="GO" id="GO:0030288">
    <property type="term" value="C:outer membrane-bounded periplasmic space"/>
    <property type="evidence" value="ECO:0007669"/>
    <property type="project" value="TreeGrafter"/>
</dbReference>
<dbReference type="InterPro" id="IPR051455">
    <property type="entry name" value="Bact_solute-bind_prot3"/>
</dbReference>
<dbReference type="SUPFAM" id="SSF53850">
    <property type="entry name" value="Periplasmic binding protein-like II"/>
    <property type="match status" value="1"/>
</dbReference>
<accession>A0A1B7I556</accession>